<dbReference type="RefSeq" id="WP_138128360.1">
    <property type="nucleotide sequence ID" value="NZ_SWLG01000015.1"/>
</dbReference>
<name>A0A5R9F529_9BACL</name>
<reference evidence="1 2" key="1">
    <citation type="submission" date="2019-04" db="EMBL/GenBank/DDBJ databases">
        <title>Bacillus caeni sp. nov., a bacterium isolated from mangrove sediment.</title>
        <authorList>
            <person name="Huang H."/>
            <person name="Mo K."/>
            <person name="Hu Y."/>
        </authorList>
    </citation>
    <scope>NUCLEOTIDE SEQUENCE [LARGE SCALE GENOMIC DNA]</scope>
    <source>
        <strain evidence="1 2">HB172195</strain>
    </source>
</reference>
<gene>
    <name evidence="1" type="ORF">FCL54_18185</name>
</gene>
<dbReference type="GO" id="GO:0009234">
    <property type="term" value="P:menaquinone biosynthetic process"/>
    <property type="evidence" value="ECO:0007669"/>
    <property type="project" value="InterPro"/>
</dbReference>
<evidence type="ECO:0000313" key="2">
    <source>
        <dbReference type="Proteomes" id="UP000308230"/>
    </source>
</evidence>
<dbReference type="InterPro" id="IPR009920">
    <property type="entry name" value="HEPPP_synth_su1"/>
</dbReference>
<organism evidence="1 2">
    <name type="scientific">Exobacillus caeni</name>
    <dbReference type="NCBI Taxonomy" id="2574798"/>
    <lineage>
        <taxon>Bacteria</taxon>
        <taxon>Bacillati</taxon>
        <taxon>Bacillota</taxon>
        <taxon>Bacilli</taxon>
        <taxon>Bacillales</taxon>
        <taxon>Guptibacillaceae</taxon>
        <taxon>Exobacillus</taxon>
    </lineage>
</organism>
<dbReference type="EMBL" id="SWLG01000015">
    <property type="protein sequence ID" value="TLS35923.1"/>
    <property type="molecule type" value="Genomic_DNA"/>
</dbReference>
<dbReference type="AlphaFoldDB" id="A0A5R9F529"/>
<dbReference type="Proteomes" id="UP000308230">
    <property type="component" value="Unassembled WGS sequence"/>
</dbReference>
<protein>
    <submittedName>
        <fullName evidence="1">Heptaprenyl diphosphate synthase</fullName>
    </submittedName>
</protein>
<dbReference type="OrthoDB" id="2417886at2"/>
<sequence length="269" mass="30743">MSSLQNVHKPIFHIKEQLQELVSHSYLMRFIDQPYIDDDKLALLYAMFSESGVEEHKRSDCIKAVMLVQIALDTHDQITSNGITNDTERKNRQLTVLAGDFFSSLYYRMLSERNDIGLVRILSEAIQDINELKMCSYTDGKQDLERVLHLYKSIESLVVKKVGNYLGTTALTTFSHEVLWLKRLIFEKKNYVVEGTSGFVERIGQALISKTGEATGNEKESALEVIDACIEEARKKTGQQPELNRFFGQNFPESIFNITYSQKKIAEEG</sequence>
<proteinExistence type="predicted"/>
<dbReference type="Pfam" id="PF07307">
    <property type="entry name" value="HEPPP_synt_1"/>
    <property type="match status" value="1"/>
</dbReference>
<comment type="caution">
    <text evidence="1">The sequence shown here is derived from an EMBL/GenBank/DDBJ whole genome shotgun (WGS) entry which is preliminary data.</text>
</comment>
<keyword evidence="2" id="KW-1185">Reference proteome</keyword>
<dbReference type="Gene3D" id="1.20.120.1450">
    <property type="match status" value="1"/>
</dbReference>
<evidence type="ECO:0000313" key="1">
    <source>
        <dbReference type="EMBL" id="TLS35923.1"/>
    </source>
</evidence>
<accession>A0A5R9F529</accession>